<dbReference type="InterPro" id="IPR051678">
    <property type="entry name" value="AGP_Transferase"/>
</dbReference>
<sequence>MASKPQTTRTLGATTFTKAIKPGPVFNNYGVDVSKKWAQERIQNEVTALQFIAANTTIPVPRFLDTGIGENGPYLTVQRVDGIELTNVAKECRHQTVNCTACQAIANQNTTTFIKTIVLPQLAALKSNQSGLNGLVIPPPWVTEEDRRATWPSKMSATAEFEFWHGDLGGHNIMCDRDTLQVICLFDWENAGYYPPEFKLWSVDWPGFDALFTDKNRLAKLIRLLEPY</sequence>
<dbReference type="InterPro" id="IPR011009">
    <property type="entry name" value="Kinase-like_dom_sf"/>
</dbReference>
<gene>
    <name evidence="2" type="ORF">BU26DRAFT_525282</name>
</gene>
<evidence type="ECO:0000313" key="3">
    <source>
        <dbReference type="Proteomes" id="UP000800094"/>
    </source>
</evidence>
<dbReference type="Proteomes" id="UP000800094">
    <property type="component" value="Unassembled WGS sequence"/>
</dbReference>
<organism evidence="2 3">
    <name type="scientific">Trematosphaeria pertusa</name>
    <dbReference type="NCBI Taxonomy" id="390896"/>
    <lineage>
        <taxon>Eukaryota</taxon>
        <taxon>Fungi</taxon>
        <taxon>Dikarya</taxon>
        <taxon>Ascomycota</taxon>
        <taxon>Pezizomycotina</taxon>
        <taxon>Dothideomycetes</taxon>
        <taxon>Pleosporomycetidae</taxon>
        <taxon>Pleosporales</taxon>
        <taxon>Massarineae</taxon>
        <taxon>Trematosphaeriaceae</taxon>
        <taxon>Trematosphaeria</taxon>
    </lineage>
</organism>
<protein>
    <recommendedName>
        <fullName evidence="1">Aminoglycoside phosphotransferase domain-containing protein</fullName>
    </recommendedName>
</protein>
<reference evidence="2" key="1">
    <citation type="journal article" date="2020" name="Stud. Mycol.">
        <title>101 Dothideomycetes genomes: a test case for predicting lifestyles and emergence of pathogens.</title>
        <authorList>
            <person name="Haridas S."/>
            <person name="Albert R."/>
            <person name="Binder M."/>
            <person name="Bloem J."/>
            <person name="Labutti K."/>
            <person name="Salamov A."/>
            <person name="Andreopoulos B."/>
            <person name="Baker S."/>
            <person name="Barry K."/>
            <person name="Bills G."/>
            <person name="Bluhm B."/>
            <person name="Cannon C."/>
            <person name="Castanera R."/>
            <person name="Culley D."/>
            <person name="Daum C."/>
            <person name="Ezra D."/>
            <person name="Gonzalez J."/>
            <person name="Henrissat B."/>
            <person name="Kuo A."/>
            <person name="Liang C."/>
            <person name="Lipzen A."/>
            <person name="Lutzoni F."/>
            <person name="Magnuson J."/>
            <person name="Mondo S."/>
            <person name="Nolan M."/>
            <person name="Ohm R."/>
            <person name="Pangilinan J."/>
            <person name="Park H.-J."/>
            <person name="Ramirez L."/>
            <person name="Alfaro M."/>
            <person name="Sun H."/>
            <person name="Tritt A."/>
            <person name="Yoshinaga Y."/>
            <person name="Zwiers L.-H."/>
            <person name="Turgeon B."/>
            <person name="Goodwin S."/>
            <person name="Spatafora J."/>
            <person name="Crous P."/>
            <person name="Grigoriev I."/>
        </authorList>
    </citation>
    <scope>NUCLEOTIDE SEQUENCE</scope>
    <source>
        <strain evidence="2">CBS 122368</strain>
    </source>
</reference>
<dbReference type="PANTHER" id="PTHR21310:SF15">
    <property type="entry name" value="AMINOGLYCOSIDE PHOSPHOTRANSFERASE DOMAIN-CONTAINING PROTEIN"/>
    <property type="match status" value="1"/>
</dbReference>
<dbReference type="AlphaFoldDB" id="A0A6A6HTL3"/>
<dbReference type="InterPro" id="IPR002575">
    <property type="entry name" value="Aminoglycoside_PTrfase"/>
</dbReference>
<proteinExistence type="predicted"/>
<name>A0A6A6HTL3_9PLEO</name>
<dbReference type="RefSeq" id="XP_033676460.1">
    <property type="nucleotide sequence ID" value="XM_033830471.1"/>
</dbReference>
<accession>A0A6A6HTL3</accession>
<dbReference type="PANTHER" id="PTHR21310">
    <property type="entry name" value="AMINOGLYCOSIDE PHOSPHOTRANSFERASE-RELATED-RELATED"/>
    <property type="match status" value="1"/>
</dbReference>
<dbReference type="OrthoDB" id="2906425at2759"/>
<dbReference type="GeneID" id="54583801"/>
<dbReference type="Gene3D" id="3.90.1200.10">
    <property type="match status" value="1"/>
</dbReference>
<evidence type="ECO:0000313" key="2">
    <source>
        <dbReference type="EMBL" id="KAF2241456.1"/>
    </source>
</evidence>
<dbReference type="EMBL" id="ML987212">
    <property type="protein sequence ID" value="KAF2241456.1"/>
    <property type="molecule type" value="Genomic_DNA"/>
</dbReference>
<evidence type="ECO:0000259" key="1">
    <source>
        <dbReference type="Pfam" id="PF01636"/>
    </source>
</evidence>
<feature type="domain" description="Aminoglycoside phosphotransferase" evidence="1">
    <location>
        <begin position="35"/>
        <end position="203"/>
    </location>
</feature>
<dbReference type="SUPFAM" id="SSF56112">
    <property type="entry name" value="Protein kinase-like (PK-like)"/>
    <property type="match status" value="1"/>
</dbReference>
<dbReference type="Pfam" id="PF01636">
    <property type="entry name" value="APH"/>
    <property type="match status" value="1"/>
</dbReference>
<keyword evidence="3" id="KW-1185">Reference proteome</keyword>